<feature type="transmembrane region" description="Helical" evidence="6">
    <location>
        <begin position="345"/>
        <end position="364"/>
    </location>
</feature>
<dbReference type="PANTHER" id="PTHR43791:SF22">
    <property type="entry name" value="TRANSPORTER, PUTATIVE (AFU_ORTHOLOGUE AFUA_6G11320)-RELATED"/>
    <property type="match status" value="1"/>
</dbReference>
<dbReference type="PANTHER" id="PTHR43791">
    <property type="entry name" value="PERMEASE-RELATED"/>
    <property type="match status" value="1"/>
</dbReference>
<keyword evidence="9" id="KW-1185">Reference proteome</keyword>
<evidence type="ECO:0000256" key="3">
    <source>
        <dbReference type="ARBA" id="ARBA00022692"/>
    </source>
</evidence>
<protein>
    <submittedName>
        <fullName evidence="8">Tna1p</fullName>
    </submittedName>
</protein>
<dbReference type="GeneID" id="30037453"/>
<evidence type="ECO:0000313" key="9">
    <source>
        <dbReference type="Proteomes" id="UP000189580"/>
    </source>
</evidence>
<dbReference type="OrthoDB" id="2962993at2759"/>
<feature type="domain" description="Major facilitator superfamily (MFS) profile" evidence="7">
    <location>
        <begin position="52"/>
        <end position="463"/>
    </location>
</feature>
<feature type="transmembrane region" description="Helical" evidence="6">
    <location>
        <begin position="438"/>
        <end position="458"/>
    </location>
</feature>
<feature type="transmembrane region" description="Helical" evidence="6">
    <location>
        <begin position="370"/>
        <end position="392"/>
    </location>
</feature>
<feature type="transmembrane region" description="Helical" evidence="6">
    <location>
        <begin position="118"/>
        <end position="137"/>
    </location>
</feature>
<feature type="transmembrane region" description="Helical" evidence="6">
    <location>
        <begin position="90"/>
        <end position="111"/>
    </location>
</feature>
<feature type="transmembrane region" description="Helical" evidence="6">
    <location>
        <begin position="404"/>
        <end position="426"/>
    </location>
</feature>
<evidence type="ECO:0000256" key="5">
    <source>
        <dbReference type="ARBA" id="ARBA00023136"/>
    </source>
</evidence>
<feature type="transmembrane region" description="Helical" evidence="6">
    <location>
        <begin position="149"/>
        <end position="168"/>
    </location>
</feature>
<keyword evidence="2" id="KW-0813">Transport</keyword>
<reference evidence="8 9" key="1">
    <citation type="submission" date="2016-02" db="EMBL/GenBank/DDBJ databases">
        <title>Complete genome sequence and transcriptome regulation of the pentose utilising yeast Sugiyamaella lignohabitans.</title>
        <authorList>
            <person name="Bellasio M."/>
            <person name="Peymann A."/>
            <person name="Valli M."/>
            <person name="Sipitzky M."/>
            <person name="Graf A."/>
            <person name="Sauer M."/>
            <person name="Marx H."/>
            <person name="Mattanovich D."/>
        </authorList>
    </citation>
    <scope>NUCLEOTIDE SEQUENCE [LARGE SCALE GENOMIC DNA]</scope>
    <source>
        <strain evidence="8 9">CBS 10342</strain>
    </source>
</reference>
<dbReference type="AlphaFoldDB" id="A0A167EMY7"/>
<evidence type="ECO:0000259" key="7">
    <source>
        <dbReference type="PROSITE" id="PS50850"/>
    </source>
</evidence>
<name>A0A167EMY7_9ASCO</name>
<dbReference type="SUPFAM" id="SSF103473">
    <property type="entry name" value="MFS general substrate transporter"/>
    <property type="match status" value="1"/>
</dbReference>
<sequence>MSESIKSPSAKVDPLSETNSIDIRSPSVESGYADDVTPAEKKALVRKIDRRIVPPVTLLFLLSFLDRSNIANAKLFGLVTDLHMSQEQYLVTLSVFFVGYCLFEIPSNIILKRTSPKIWLPLLMVLWGIVGTLMALSQSYGGLLAARFWLGWCEAGVFPGIVFYLSLYYKRQDLLTRITLFWSSSSLAGAFGGILGFGIGKMDGIAGKRGWFWIFVIESLATIVLAVVCYFLIQDIPQKAKFLNERDQVVIKSVLAEESDSLRNDSFSWKVARDTFKDYRVYLYTFTWMGQALPLYSFTLFFPSIIANLGFTAAQAQLMTVPPYVSATLVSVGIAVISQKHNRRAPYIIGLSALSIIGYILILSCKKVGVQYLATFFIVTGLYSASALIFTWMAANVSGQVKRAVAQAIQISIGDIGAIVGCQVYRPNQAPTYPAGHGVALGFLGMSIITTLILWYTLDRENKRRDEITNGPPTDKSFITGDDFTGDDDVRWRYIK</sequence>
<dbReference type="Pfam" id="PF07690">
    <property type="entry name" value="MFS_1"/>
    <property type="match status" value="1"/>
</dbReference>
<evidence type="ECO:0000313" key="8">
    <source>
        <dbReference type="EMBL" id="ANB14268.1"/>
    </source>
</evidence>
<evidence type="ECO:0000256" key="4">
    <source>
        <dbReference type="ARBA" id="ARBA00022989"/>
    </source>
</evidence>
<organism evidence="8 9">
    <name type="scientific">Sugiyamaella lignohabitans</name>
    <dbReference type="NCBI Taxonomy" id="796027"/>
    <lineage>
        <taxon>Eukaryota</taxon>
        <taxon>Fungi</taxon>
        <taxon>Dikarya</taxon>
        <taxon>Ascomycota</taxon>
        <taxon>Saccharomycotina</taxon>
        <taxon>Dipodascomycetes</taxon>
        <taxon>Dipodascales</taxon>
        <taxon>Trichomonascaceae</taxon>
        <taxon>Sugiyamaella</taxon>
    </lineage>
</organism>
<dbReference type="GO" id="GO:0022857">
    <property type="term" value="F:transmembrane transporter activity"/>
    <property type="evidence" value="ECO:0007669"/>
    <property type="project" value="InterPro"/>
</dbReference>
<proteinExistence type="predicted"/>
<dbReference type="InterPro" id="IPR036259">
    <property type="entry name" value="MFS_trans_sf"/>
</dbReference>
<keyword evidence="3 6" id="KW-0812">Transmembrane</keyword>
<dbReference type="RefSeq" id="XP_018736745.1">
    <property type="nucleotide sequence ID" value="XM_018882361.1"/>
</dbReference>
<dbReference type="Gene3D" id="1.20.1250.20">
    <property type="entry name" value="MFS general substrate transporter like domains"/>
    <property type="match status" value="2"/>
</dbReference>
<accession>A0A167EMY7</accession>
<evidence type="ECO:0000256" key="2">
    <source>
        <dbReference type="ARBA" id="ARBA00022448"/>
    </source>
</evidence>
<feature type="transmembrane region" description="Helical" evidence="6">
    <location>
        <begin position="180"/>
        <end position="199"/>
    </location>
</feature>
<evidence type="ECO:0000256" key="6">
    <source>
        <dbReference type="SAM" id="Phobius"/>
    </source>
</evidence>
<evidence type="ECO:0000256" key="1">
    <source>
        <dbReference type="ARBA" id="ARBA00004141"/>
    </source>
</evidence>
<gene>
    <name evidence="8" type="primary">TNA1</name>
    <name evidence="8" type="ORF">AWJ20_5233</name>
</gene>
<keyword evidence="4 6" id="KW-1133">Transmembrane helix</keyword>
<dbReference type="InterPro" id="IPR011701">
    <property type="entry name" value="MFS"/>
</dbReference>
<feature type="transmembrane region" description="Helical" evidence="6">
    <location>
        <begin position="321"/>
        <end position="338"/>
    </location>
</feature>
<dbReference type="FunFam" id="1.20.1250.20:FF:000068">
    <property type="entry name" value="MFS general substrate transporter"/>
    <property type="match status" value="1"/>
</dbReference>
<dbReference type="Proteomes" id="UP000189580">
    <property type="component" value="Chromosome d"/>
</dbReference>
<feature type="transmembrane region" description="Helical" evidence="6">
    <location>
        <begin position="281"/>
        <end position="301"/>
    </location>
</feature>
<dbReference type="EMBL" id="CP014502">
    <property type="protein sequence ID" value="ANB14268.1"/>
    <property type="molecule type" value="Genomic_DNA"/>
</dbReference>
<dbReference type="PROSITE" id="PS50850">
    <property type="entry name" value="MFS"/>
    <property type="match status" value="1"/>
</dbReference>
<dbReference type="GO" id="GO:0016020">
    <property type="term" value="C:membrane"/>
    <property type="evidence" value="ECO:0007669"/>
    <property type="project" value="UniProtKB-SubCell"/>
</dbReference>
<comment type="subcellular location">
    <subcellularLocation>
        <location evidence="1">Membrane</location>
        <topology evidence="1">Multi-pass membrane protein</topology>
    </subcellularLocation>
</comment>
<keyword evidence="5 6" id="KW-0472">Membrane</keyword>
<dbReference type="InterPro" id="IPR020846">
    <property type="entry name" value="MFS_dom"/>
</dbReference>
<dbReference type="FunFam" id="1.20.1250.20:FF:000034">
    <property type="entry name" value="MFS general substrate transporter"/>
    <property type="match status" value="1"/>
</dbReference>
<feature type="transmembrane region" description="Helical" evidence="6">
    <location>
        <begin position="211"/>
        <end position="233"/>
    </location>
</feature>
<dbReference type="KEGG" id="slb:AWJ20_5233"/>